<name>A0A2K3M194_TRIPR</name>
<reference evidence="1 2" key="2">
    <citation type="journal article" date="2017" name="Front. Plant Sci.">
        <title>Gene Classification and Mining of Molecular Markers Useful in Red Clover (Trifolium pratense) Breeding.</title>
        <authorList>
            <person name="Istvanek J."/>
            <person name="Dluhosova J."/>
            <person name="Dluhos P."/>
            <person name="Patkova L."/>
            <person name="Nedelnik J."/>
            <person name="Repkova J."/>
        </authorList>
    </citation>
    <scope>NUCLEOTIDE SEQUENCE [LARGE SCALE GENOMIC DNA]</scope>
    <source>
        <strain evidence="2">cv. Tatra</strain>
        <tissue evidence="1">Young leaves</tissue>
    </source>
</reference>
<evidence type="ECO:0000313" key="2">
    <source>
        <dbReference type="Proteomes" id="UP000236291"/>
    </source>
</evidence>
<dbReference type="EMBL" id="ASHM01046610">
    <property type="protein sequence ID" value="PNX84552.1"/>
    <property type="molecule type" value="Genomic_DNA"/>
</dbReference>
<proteinExistence type="predicted"/>
<gene>
    <name evidence="1" type="ORF">L195_g040614</name>
</gene>
<dbReference type="Proteomes" id="UP000236291">
    <property type="component" value="Unassembled WGS sequence"/>
</dbReference>
<accession>A0A2K3M194</accession>
<dbReference type="AlphaFoldDB" id="A0A2K3M194"/>
<reference evidence="1 2" key="1">
    <citation type="journal article" date="2014" name="Am. J. Bot.">
        <title>Genome assembly and annotation for red clover (Trifolium pratense; Fabaceae).</title>
        <authorList>
            <person name="Istvanek J."/>
            <person name="Jaros M."/>
            <person name="Krenek A."/>
            <person name="Repkova J."/>
        </authorList>
    </citation>
    <scope>NUCLEOTIDE SEQUENCE [LARGE SCALE GENOMIC DNA]</scope>
    <source>
        <strain evidence="2">cv. Tatra</strain>
        <tissue evidence="1">Young leaves</tissue>
    </source>
</reference>
<protein>
    <submittedName>
        <fullName evidence="1">Uncharacterized protein</fullName>
    </submittedName>
</protein>
<evidence type="ECO:0000313" key="1">
    <source>
        <dbReference type="EMBL" id="PNX84552.1"/>
    </source>
</evidence>
<sequence length="57" mass="6392">METPQRRGRKTSCQRRRSVLTSSGFSLLPIAVAVDRTVALPTKFNATTEPTNNWDKT</sequence>
<organism evidence="1 2">
    <name type="scientific">Trifolium pratense</name>
    <name type="common">Red clover</name>
    <dbReference type="NCBI Taxonomy" id="57577"/>
    <lineage>
        <taxon>Eukaryota</taxon>
        <taxon>Viridiplantae</taxon>
        <taxon>Streptophyta</taxon>
        <taxon>Embryophyta</taxon>
        <taxon>Tracheophyta</taxon>
        <taxon>Spermatophyta</taxon>
        <taxon>Magnoliopsida</taxon>
        <taxon>eudicotyledons</taxon>
        <taxon>Gunneridae</taxon>
        <taxon>Pentapetalae</taxon>
        <taxon>rosids</taxon>
        <taxon>fabids</taxon>
        <taxon>Fabales</taxon>
        <taxon>Fabaceae</taxon>
        <taxon>Papilionoideae</taxon>
        <taxon>50 kb inversion clade</taxon>
        <taxon>NPAAA clade</taxon>
        <taxon>Hologalegina</taxon>
        <taxon>IRL clade</taxon>
        <taxon>Trifolieae</taxon>
        <taxon>Trifolium</taxon>
    </lineage>
</organism>
<comment type="caution">
    <text evidence="1">The sequence shown here is derived from an EMBL/GenBank/DDBJ whole genome shotgun (WGS) entry which is preliminary data.</text>
</comment>